<dbReference type="AlphaFoldDB" id="A0A7Z7BLA4"/>
<dbReference type="InterPro" id="IPR037523">
    <property type="entry name" value="VOC_core"/>
</dbReference>
<dbReference type="Proteomes" id="UP000198917">
    <property type="component" value="Unassembled WGS sequence"/>
</dbReference>
<protein>
    <submittedName>
        <fullName evidence="1">Catechol 2,3-dioxygenase</fullName>
    </submittedName>
</protein>
<keyword evidence="1" id="KW-0560">Oxidoreductase</keyword>
<dbReference type="GO" id="GO:0051213">
    <property type="term" value="F:dioxygenase activity"/>
    <property type="evidence" value="ECO:0007669"/>
    <property type="project" value="UniProtKB-KW"/>
</dbReference>
<evidence type="ECO:0000313" key="1">
    <source>
        <dbReference type="EMBL" id="SDJ51507.1"/>
    </source>
</evidence>
<dbReference type="InterPro" id="IPR029068">
    <property type="entry name" value="Glyas_Bleomycin-R_OHBP_Dase"/>
</dbReference>
<reference evidence="1 2" key="1">
    <citation type="submission" date="2016-10" db="EMBL/GenBank/DDBJ databases">
        <authorList>
            <person name="Varghese N."/>
            <person name="Submissions S."/>
        </authorList>
    </citation>
    <scope>NUCLEOTIDE SEQUENCE [LARGE SCALE GENOMIC DNA]</scope>
    <source>
        <strain evidence="1 2">PDC82</strain>
    </source>
</reference>
<sequence>MAILALDHVQLAMPAGREEEARRFYGDLLGFAEQAKPENLAMRGGCWFICGLMKLHLGVEQDFRPARKAHPAFLVDDLATLRKTLETAGCHVVEDEPLEGYHRFYVHDPFGNRIEMMQPLEP</sequence>
<dbReference type="PANTHER" id="PTHR39175">
    <property type="entry name" value="FAMILY PROTEIN, PUTATIVE (AFU_ORTHOLOGUE AFUA_3G15060)-RELATED"/>
    <property type="match status" value="1"/>
</dbReference>
<comment type="caution">
    <text evidence="1">The sequence shown here is derived from an EMBL/GenBank/DDBJ whole genome shotgun (WGS) entry which is preliminary data.</text>
</comment>
<accession>A0A7Z7BLA4</accession>
<dbReference type="PANTHER" id="PTHR39175:SF1">
    <property type="entry name" value="FAMILY PROTEIN, PUTATIVE (AFU_ORTHOLOGUE AFUA_3G15060)-RELATED"/>
    <property type="match status" value="1"/>
</dbReference>
<name>A0A7Z7BLA4_9HYPH</name>
<dbReference type="InterPro" id="IPR004360">
    <property type="entry name" value="Glyas_Fos-R_dOase_dom"/>
</dbReference>
<gene>
    <name evidence="1" type="ORF">SAMN05428983_2017</name>
</gene>
<proteinExistence type="predicted"/>
<organism evidence="1 2">
    <name type="scientific">Agrobacterium fabrum</name>
    <dbReference type="NCBI Taxonomy" id="1176649"/>
    <lineage>
        <taxon>Bacteria</taxon>
        <taxon>Pseudomonadati</taxon>
        <taxon>Pseudomonadota</taxon>
        <taxon>Alphaproteobacteria</taxon>
        <taxon>Hyphomicrobiales</taxon>
        <taxon>Rhizobiaceae</taxon>
        <taxon>Rhizobium/Agrobacterium group</taxon>
        <taxon>Agrobacterium</taxon>
        <taxon>Agrobacterium tumefaciens complex</taxon>
    </lineage>
</organism>
<keyword evidence="1" id="KW-0223">Dioxygenase</keyword>
<dbReference type="SUPFAM" id="SSF54593">
    <property type="entry name" value="Glyoxalase/Bleomycin resistance protein/Dihydroxybiphenyl dioxygenase"/>
    <property type="match status" value="1"/>
</dbReference>
<dbReference type="EMBL" id="FNEW01000001">
    <property type="protein sequence ID" value="SDJ51507.1"/>
    <property type="molecule type" value="Genomic_DNA"/>
</dbReference>
<dbReference type="RefSeq" id="WP_080810433.1">
    <property type="nucleotide sequence ID" value="NZ_CP116683.1"/>
</dbReference>
<dbReference type="Pfam" id="PF00903">
    <property type="entry name" value="Glyoxalase"/>
    <property type="match status" value="1"/>
</dbReference>
<dbReference type="PROSITE" id="PS51819">
    <property type="entry name" value="VOC"/>
    <property type="match status" value="1"/>
</dbReference>
<dbReference type="CDD" id="cd07245">
    <property type="entry name" value="VOC_like"/>
    <property type="match status" value="1"/>
</dbReference>
<evidence type="ECO:0000313" key="2">
    <source>
        <dbReference type="Proteomes" id="UP000198917"/>
    </source>
</evidence>
<dbReference type="Gene3D" id="3.10.180.10">
    <property type="entry name" value="2,3-Dihydroxybiphenyl 1,2-Dioxygenase, domain 1"/>
    <property type="match status" value="1"/>
</dbReference>